<evidence type="ECO:0000256" key="5">
    <source>
        <dbReference type="HAMAP-Rule" id="MF_00099"/>
    </source>
</evidence>
<organism evidence="10 11">
    <name type="scientific">Trichloromonas acetexigens</name>
    <dbReference type="NCBI Taxonomy" id="38815"/>
    <lineage>
        <taxon>Bacteria</taxon>
        <taxon>Pseudomonadati</taxon>
        <taxon>Thermodesulfobacteriota</taxon>
        <taxon>Desulfuromonadia</taxon>
        <taxon>Desulfuromonadales</taxon>
        <taxon>Trichloromonadaceae</taxon>
        <taxon>Trichloromonas</taxon>
    </lineage>
</organism>
<evidence type="ECO:0000259" key="8">
    <source>
        <dbReference type="PROSITE" id="PS50110"/>
    </source>
</evidence>
<evidence type="ECO:0000256" key="1">
    <source>
        <dbReference type="ARBA" id="ARBA00022490"/>
    </source>
</evidence>
<dbReference type="PROSITE" id="PS50110">
    <property type="entry name" value="RESPONSE_REGULATORY"/>
    <property type="match status" value="1"/>
</dbReference>
<evidence type="ECO:0000256" key="3">
    <source>
        <dbReference type="ARBA" id="ARBA00022801"/>
    </source>
</evidence>
<comment type="catalytic activity">
    <reaction evidence="5">
        <text>L-glutaminyl-[protein] + H2O = L-glutamyl-[protein] + NH4(+)</text>
        <dbReference type="Rhea" id="RHEA:16441"/>
        <dbReference type="Rhea" id="RHEA-COMP:10207"/>
        <dbReference type="Rhea" id="RHEA-COMP:10208"/>
        <dbReference type="ChEBI" id="CHEBI:15377"/>
        <dbReference type="ChEBI" id="CHEBI:28938"/>
        <dbReference type="ChEBI" id="CHEBI:29973"/>
        <dbReference type="ChEBI" id="CHEBI:30011"/>
        <dbReference type="EC" id="3.5.1.44"/>
    </reaction>
</comment>
<dbReference type="GO" id="GO:0005737">
    <property type="term" value="C:cytoplasm"/>
    <property type="evidence" value="ECO:0007669"/>
    <property type="project" value="UniProtKB-SubCell"/>
</dbReference>
<dbReference type="PANTHER" id="PTHR42872:SF6">
    <property type="entry name" value="PROTEIN-GLUTAMATE METHYLESTERASE_PROTEIN-GLUTAMINE GLUTAMINASE"/>
    <property type="match status" value="1"/>
</dbReference>
<dbReference type="InterPro" id="IPR000673">
    <property type="entry name" value="Sig_transdc_resp-reg_Me-estase"/>
</dbReference>
<dbReference type="PIRSF" id="PIRSF000876">
    <property type="entry name" value="RR_chemtxs_CheB"/>
    <property type="match status" value="1"/>
</dbReference>
<evidence type="ECO:0000256" key="7">
    <source>
        <dbReference type="PROSITE-ProRule" id="PRU00169"/>
    </source>
</evidence>
<keyword evidence="2 5" id="KW-0145">Chemotaxis</keyword>
<keyword evidence="5 7" id="KW-0597">Phosphoprotein</keyword>
<comment type="catalytic activity">
    <reaction evidence="4 5">
        <text>[protein]-L-glutamate 5-O-methyl ester + H2O = L-glutamyl-[protein] + methanol + H(+)</text>
        <dbReference type="Rhea" id="RHEA:23236"/>
        <dbReference type="Rhea" id="RHEA-COMP:10208"/>
        <dbReference type="Rhea" id="RHEA-COMP:10311"/>
        <dbReference type="ChEBI" id="CHEBI:15377"/>
        <dbReference type="ChEBI" id="CHEBI:15378"/>
        <dbReference type="ChEBI" id="CHEBI:17790"/>
        <dbReference type="ChEBI" id="CHEBI:29973"/>
        <dbReference type="ChEBI" id="CHEBI:82795"/>
        <dbReference type="EC" id="3.1.1.61"/>
    </reaction>
</comment>
<dbReference type="Pfam" id="PF00072">
    <property type="entry name" value="Response_reg"/>
    <property type="match status" value="1"/>
</dbReference>
<dbReference type="Pfam" id="PF01339">
    <property type="entry name" value="CheB_methylest"/>
    <property type="match status" value="1"/>
</dbReference>
<sequence>MNQTVRVLVIDDSAYNRRTIIKLLEEIPGVTVVGYACNGEEGLRKFFDLQPDLVTLDLEMPRIDGFGFLRIVMQNRPTPVIVISSLADDENVFKAMELGAVDFVAKPTSRISPELVNIRDDLLAKVMETARTDMNKVLRRPSARDRVREAATGPMSTFIPRSNGLGQIVIGASTGGPPALQSLLSSITDPLPLGIAISQHMPPVFTRAFAERLNKFCALEVKEAQTGDLMLPGRVLIAPGGKNLTFQVRAGNVVALVEDPPPNQRYTPSVDVMFKSASDVFGANLLGVVLTGMGNDGARGVERIKEHGGQVLAESEESSIVFGMPKEAIATGKVDKVLPLSLMAGEVLRRCGF</sequence>
<dbReference type="Gene3D" id="3.40.50.180">
    <property type="entry name" value="Methylesterase CheB, C-terminal domain"/>
    <property type="match status" value="1"/>
</dbReference>
<keyword evidence="11" id="KW-1185">Reference proteome</keyword>
<dbReference type="NCBIfam" id="NF001965">
    <property type="entry name" value="PRK00742.1"/>
    <property type="match status" value="1"/>
</dbReference>
<dbReference type="InterPro" id="IPR001789">
    <property type="entry name" value="Sig_transdc_resp-reg_receiver"/>
</dbReference>
<dbReference type="PANTHER" id="PTHR42872">
    <property type="entry name" value="PROTEIN-GLUTAMATE METHYLESTERASE/PROTEIN-GLUTAMINE GLUTAMINASE"/>
    <property type="match status" value="1"/>
</dbReference>
<comment type="subcellular location">
    <subcellularLocation>
        <location evidence="5">Cytoplasm</location>
    </subcellularLocation>
</comment>
<dbReference type="Gene3D" id="3.40.50.2300">
    <property type="match status" value="1"/>
</dbReference>
<feature type="active site" evidence="5 6">
    <location>
        <position position="200"/>
    </location>
</feature>
<dbReference type="GO" id="GO:0008984">
    <property type="term" value="F:protein-glutamate methylesterase activity"/>
    <property type="evidence" value="ECO:0007669"/>
    <property type="project" value="UniProtKB-UniRule"/>
</dbReference>
<accession>A0A550JKT0</accession>
<keyword evidence="1 5" id="KW-0963">Cytoplasm</keyword>
<dbReference type="InterPro" id="IPR035909">
    <property type="entry name" value="CheB_C"/>
</dbReference>
<dbReference type="InterPro" id="IPR008248">
    <property type="entry name" value="CheB-like"/>
</dbReference>
<dbReference type="EMBL" id="VJVV01000001">
    <property type="protein sequence ID" value="TRO83828.1"/>
    <property type="molecule type" value="Genomic_DNA"/>
</dbReference>
<comment type="domain">
    <text evidence="5">Contains a C-terminal catalytic domain, and an N-terminal region which modulates catalytic activity.</text>
</comment>
<dbReference type="PROSITE" id="PS50122">
    <property type="entry name" value="CHEB"/>
    <property type="match status" value="1"/>
</dbReference>
<dbReference type="AlphaFoldDB" id="A0A550JKT0"/>
<feature type="domain" description="CheB-type methylesterase" evidence="9">
    <location>
        <begin position="160"/>
        <end position="353"/>
    </location>
</feature>
<feature type="active site" evidence="5 6">
    <location>
        <position position="296"/>
    </location>
</feature>
<gene>
    <name evidence="5" type="primary">cheB</name>
    <name evidence="10" type="ORF">FL622_01190</name>
</gene>
<comment type="function">
    <text evidence="5">Involved in chemotaxis. Part of a chemotaxis signal transduction system that modulates chemotaxis in response to various stimuli. Catalyzes the demethylation of specific methylglutamate residues introduced into the chemoreceptors (methyl-accepting chemotaxis proteins or MCP) by CheR. Also mediates the irreversible deamidation of specific glutamine residues to glutamic acid.</text>
</comment>
<dbReference type="InterPro" id="IPR011006">
    <property type="entry name" value="CheY-like_superfamily"/>
</dbReference>
<dbReference type="GO" id="GO:0006935">
    <property type="term" value="P:chemotaxis"/>
    <property type="evidence" value="ECO:0007669"/>
    <property type="project" value="UniProtKB-UniRule"/>
</dbReference>
<keyword evidence="3 5" id="KW-0378">Hydrolase</keyword>
<evidence type="ECO:0000256" key="2">
    <source>
        <dbReference type="ARBA" id="ARBA00022500"/>
    </source>
</evidence>
<evidence type="ECO:0000313" key="10">
    <source>
        <dbReference type="EMBL" id="TRO83828.1"/>
    </source>
</evidence>
<comment type="PTM">
    <text evidence="5">Phosphorylated by CheA. Phosphorylation of the N-terminal regulatory domain activates the methylesterase activity.</text>
</comment>
<protein>
    <recommendedName>
        <fullName evidence="5">Protein-glutamate methylesterase/protein-glutamine glutaminase</fullName>
        <ecNumber evidence="5">3.1.1.61</ecNumber>
        <ecNumber evidence="5">3.5.1.44</ecNumber>
    </recommendedName>
</protein>
<dbReference type="Proteomes" id="UP000317155">
    <property type="component" value="Unassembled WGS sequence"/>
</dbReference>
<dbReference type="OrthoDB" id="9793421at2"/>
<dbReference type="HAMAP" id="MF_00099">
    <property type="entry name" value="CheB_chemtxs"/>
    <property type="match status" value="1"/>
</dbReference>
<comment type="caution">
    <text evidence="10">The sequence shown here is derived from an EMBL/GenBank/DDBJ whole genome shotgun (WGS) entry which is preliminary data.</text>
</comment>
<comment type="similarity">
    <text evidence="5">Belongs to the CheB family.</text>
</comment>
<dbReference type="SUPFAM" id="SSF52738">
    <property type="entry name" value="Methylesterase CheB, C-terminal domain"/>
    <property type="match status" value="1"/>
</dbReference>
<dbReference type="SUPFAM" id="SSF52172">
    <property type="entry name" value="CheY-like"/>
    <property type="match status" value="1"/>
</dbReference>
<evidence type="ECO:0000256" key="4">
    <source>
        <dbReference type="ARBA" id="ARBA00048267"/>
    </source>
</evidence>
<dbReference type="CDD" id="cd16432">
    <property type="entry name" value="CheB_Rec"/>
    <property type="match status" value="1"/>
</dbReference>
<dbReference type="GO" id="GO:0050568">
    <property type="term" value="F:protein-glutamine glutaminase activity"/>
    <property type="evidence" value="ECO:0007669"/>
    <property type="project" value="UniProtKB-UniRule"/>
</dbReference>
<dbReference type="GO" id="GO:0000156">
    <property type="term" value="F:phosphorelay response regulator activity"/>
    <property type="evidence" value="ECO:0007669"/>
    <property type="project" value="InterPro"/>
</dbReference>
<reference evidence="10 11" key="1">
    <citation type="submission" date="2019-07" db="EMBL/GenBank/DDBJ databases">
        <title>Insights of Desulfuromonas acetexigens electromicrobiology.</title>
        <authorList>
            <person name="Katuri K."/>
            <person name="Sapireddy V."/>
            <person name="Shaw D.R."/>
            <person name="Saikaly P."/>
        </authorList>
    </citation>
    <scope>NUCLEOTIDE SEQUENCE [LARGE SCALE GENOMIC DNA]</scope>
    <source>
        <strain evidence="10 11">2873</strain>
    </source>
</reference>
<dbReference type="RefSeq" id="WP_092052596.1">
    <property type="nucleotide sequence ID" value="NZ_FOJJ01000001.1"/>
</dbReference>
<feature type="active site" evidence="5 6">
    <location>
        <position position="173"/>
    </location>
</feature>
<dbReference type="EC" id="3.1.1.61" evidence="5"/>
<dbReference type="EC" id="3.5.1.44" evidence="5"/>
<name>A0A550JKT0_9BACT</name>
<feature type="modified residue" description="4-aspartylphosphate" evidence="5 7">
    <location>
        <position position="57"/>
    </location>
</feature>
<evidence type="ECO:0000313" key="11">
    <source>
        <dbReference type="Proteomes" id="UP000317155"/>
    </source>
</evidence>
<proteinExistence type="inferred from homology"/>
<evidence type="ECO:0000256" key="6">
    <source>
        <dbReference type="PROSITE-ProRule" id="PRU00050"/>
    </source>
</evidence>
<feature type="domain" description="Response regulatory" evidence="8">
    <location>
        <begin position="6"/>
        <end position="121"/>
    </location>
</feature>
<evidence type="ECO:0000259" key="9">
    <source>
        <dbReference type="PROSITE" id="PS50122"/>
    </source>
</evidence>
<dbReference type="SMART" id="SM00448">
    <property type="entry name" value="REC"/>
    <property type="match status" value="1"/>
</dbReference>
<dbReference type="CDD" id="cd17541">
    <property type="entry name" value="REC_CheB-like"/>
    <property type="match status" value="1"/>
</dbReference>